<dbReference type="EMBL" id="QRNJ01000068">
    <property type="protein sequence ID" value="RHK35115.1"/>
    <property type="molecule type" value="Genomic_DNA"/>
</dbReference>
<protein>
    <recommendedName>
        <fullName evidence="1">PIN-like domain-containing protein</fullName>
    </recommendedName>
</protein>
<organism evidence="2 3">
    <name type="scientific">Anaerobutyricum hallii</name>
    <dbReference type="NCBI Taxonomy" id="39488"/>
    <lineage>
        <taxon>Bacteria</taxon>
        <taxon>Bacillati</taxon>
        <taxon>Bacillota</taxon>
        <taxon>Clostridia</taxon>
        <taxon>Lachnospirales</taxon>
        <taxon>Lachnospiraceae</taxon>
        <taxon>Anaerobutyricum</taxon>
    </lineage>
</organism>
<dbReference type="Pfam" id="PF18475">
    <property type="entry name" value="PIN7"/>
    <property type="match status" value="1"/>
</dbReference>
<dbReference type="InterPro" id="IPR041494">
    <property type="entry name" value="PIN7"/>
</dbReference>
<dbReference type="Proteomes" id="UP000283497">
    <property type="component" value="Unassembled WGS sequence"/>
</dbReference>
<gene>
    <name evidence="2" type="ORF">DW068_13910</name>
</gene>
<sequence length="223" mass="25732">MINYLIDSENIGTKWISYLDENIEELDKAFLFYTDASKSISCKELSVLFSFIHQLETIHCQNGTANALDFQLVSYLGYLIRMDTKSTYCILSKDKGYDVVVNFWKEKGIHIYRCEKFIEELELKQIQDVSKLKENSPATNLDFVKNILPVPVPAKKKNLLPPLGSLLSLKKNNPTLKRITEIVQCTASSNEVKALFHSSFGKKQGAKYYQKIEKHLRKYYNEV</sequence>
<evidence type="ECO:0000259" key="1">
    <source>
        <dbReference type="Pfam" id="PF18475"/>
    </source>
</evidence>
<dbReference type="RefSeq" id="WP_118315083.1">
    <property type="nucleotide sequence ID" value="NZ_DBGCSG010000134.1"/>
</dbReference>
<comment type="caution">
    <text evidence="2">The sequence shown here is derived from an EMBL/GenBank/DDBJ whole genome shotgun (WGS) entry which is preliminary data.</text>
</comment>
<dbReference type="AlphaFoldDB" id="A0A415G4B5"/>
<reference evidence="2 3" key="1">
    <citation type="submission" date="2018-08" db="EMBL/GenBank/DDBJ databases">
        <title>A genome reference for cultivated species of the human gut microbiota.</title>
        <authorList>
            <person name="Zou Y."/>
            <person name="Xue W."/>
            <person name="Luo G."/>
        </authorList>
    </citation>
    <scope>NUCLEOTIDE SEQUENCE [LARGE SCALE GENOMIC DNA]</scope>
    <source>
        <strain evidence="2 3">AF45-14BH</strain>
    </source>
</reference>
<evidence type="ECO:0000313" key="3">
    <source>
        <dbReference type="Proteomes" id="UP000283497"/>
    </source>
</evidence>
<evidence type="ECO:0000313" key="2">
    <source>
        <dbReference type="EMBL" id="RHK35115.1"/>
    </source>
</evidence>
<accession>A0A415G4B5</accession>
<proteinExistence type="predicted"/>
<name>A0A415G4B5_9FIRM</name>
<feature type="domain" description="PIN-like" evidence="1">
    <location>
        <begin position="5"/>
        <end position="108"/>
    </location>
</feature>